<feature type="domain" description="Arc-like DNA binding" evidence="1">
    <location>
        <begin position="5"/>
        <end position="44"/>
    </location>
</feature>
<dbReference type="RefSeq" id="WP_140903908.1">
    <property type="nucleotide sequence ID" value="NZ_JBHTMD010000020.1"/>
</dbReference>
<gene>
    <name evidence="2" type="ORF">FHY56_04170</name>
</gene>
<keyword evidence="3" id="KW-1185">Reference proteome</keyword>
<dbReference type="EMBL" id="VEWJ01000002">
    <property type="protein sequence ID" value="TPF76696.1"/>
    <property type="molecule type" value="Genomic_DNA"/>
</dbReference>
<proteinExistence type="predicted"/>
<reference evidence="2 3" key="1">
    <citation type="journal article" date="2003" name="Int. J. Syst. Evol. Microbiol.">
        <title>Towards a standardized format for the description of a novel species (of an established genus): Ochrobactrum gallinifaecis sp. nov.</title>
        <authorList>
            <person name="Kampfer P."/>
            <person name="Buczolits S."/>
            <person name="Albrecht A."/>
            <person name="Busse H.J."/>
            <person name="Stackebrandt E."/>
        </authorList>
    </citation>
    <scope>NUCLEOTIDE SEQUENCE [LARGE SCALE GENOMIC DNA]</scope>
    <source>
        <strain evidence="2 3">ISO 196</strain>
    </source>
</reference>
<dbReference type="InterPro" id="IPR005569">
    <property type="entry name" value="Arc_DNA-bd_dom"/>
</dbReference>
<accession>A0A502BU50</accession>
<dbReference type="Proteomes" id="UP000315388">
    <property type="component" value="Unassembled WGS sequence"/>
</dbReference>
<dbReference type="OrthoDB" id="6890552at2"/>
<evidence type="ECO:0000259" key="1">
    <source>
        <dbReference type="Pfam" id="PF03869"/>
    </source>
</evidence>
<dbReference type="SUPFAM" id="SSF47598">
    <property type="entry name" value="Ribbon-helix-helix"/>
    <property type="match status" value="1"/>
</dbReference>
<evidence type="ECO:0000313" key="2">
    <source>
        <dbReference type="EMBL" id="TPF76696.1"/>
    </source>
</evidence>
<dbReference type="InterPro" id="IPR010985">
    <property type="entry name" value="Ribbon_hlx_hlx"/>
</dbReference>
<evidence type="ECO:0000313" key="3">
    <source>
        <dbReference type="Proteomes" id="UP000315388"/>
    </source>
</evidence>
<sequence length="102" mass="11260">MTKVRDQDQFVVRLPDGMRDQIAADAKAKGRSMNAEIVARIANSAPEKTLRDEIAIAALSVFAGNYKATISDEANSHYVMSIAMLSYVFADAMLRAREVQHD</sequence>
<protein>
    <submittedName>
        <fullName evidence="2">Arc family DNA-binding protein</fullName>
    </submittedName>
</protein>
<dbReference type="Pfam" id="PF03869">
    <property type="entry name" value="Arc"/>
    <property type="match status" value="1"/>
</dbReference>
<name>A0A502BU50_9HYPH</name>
<dbReference type="AlphaFoldDB" id="A0A502BU50"/>
<organism evidence="2 3">
    <name type="scientific">Brucella gallinifaecis</name>
    <dbReference type="NCBI Taxonomy" id="215590"/>
    <lineage>
        <taxon>Bacteria</taxon>
        <taxon>Pseudomonadati</taxon>
        <taxon>Pseudomonadota</taxon>
        <taxon>Alphaproteobacteria</taxon>
        <taxon>Hyphomicrobiales</taxon>
        <taxon>Brucellaceae</taxon>
        <taxon>Brucella/Ochrobactrum group</taxon>
        <taxon>Brucella</taxon>
    </lineage>
</organism>
<dbReference type="GO" id="GO:0003677">
    <property type="term" value="F:DNA binding"/>
    <property type="evidence" value="ECO:0007669"/>
    <property type="project" value="UniProtKB-KW"/>
</dbReference>
<comment type="caution">
    <text evidence="2">The sequence shown here is derived from an EMBL/GenBank/DDBJ whole genome shotgun (WGS) entry which is preliminary data.</text>
</comment>
<keyword evidence="2" id="KW-0238">DNA-binding</keyword>
<dbReference type="GO" id="GO:0006355">
    <property type="term" value="P:regulation of DNA-templated transcription"/>
    <property type="evidence" value="ECO:0007669"/>
    <property type="project" value="InterPro"/>
</dbReference>
<dbReference type="Gene3D" id="1.10.1220.10">
    <property type="entry name" value="Met repressor-like"/>
    <property type="match status" value="1"/>
</dbReference>
<dbReference type="InterPro" id="IPR013321">
    <property type="entry name" value="Arc_rbn_hlx_hlx"/>
</dbReference>